<accession>A0ABU0IRZ9</accession>
<reference evidence="5 6" key="1">
    <citation type="submission" date="2023-07" db="EMBL/GenBank/DDBJ databases">
        <title>Genomic Encyclopedia of Type Strains, Phase IV (KMG-IV): sequencing the most valuable type-strain genomes for metagenomic binning, comparative biology and taxonomic classification.</title>
        <authorList>
            <person name="Goeker M."/>
        </authorList>
    </citation>
    <scope>NUCLEOTIDE SEQUENCE [LARGE SCALE GENOMIC DNA]</scope>
    <source>
        <strain evidence="5 6">DSM 18695</strain>
    </source>
</reference>
<dbReference type="InterPro" id="IPR056729">
    <property type="entry name" value="GMPPB_C"/>
</dbReference>
<keyword evidence="6" id="KW-1185">Reference proteome</keyword>
<dbReference type="Proteomes" id="UP001228905">
    <property type="component" value="Unassembled WGS sequence"/>
</dbReference>
<comment type="caution">
    <text evidence="5">The sequence shown here is derived from an EMBL/GenBank/DDBJ whole genome shotgun (WGS) entry which is preliminary data.</text>
</comment>
<keyword evidence="3" id="KW-0012">Acyltransferase</keyword>
<protein>
    <submittedName>
        <fullName evidence="5">NDP-sugar pyrophosphorylase family protein</fullName>
    </submittedName>
</protein>
<name>A0ABU0IRZ9_9CAUL</name>
<evidence type="ECO:0000256" key="2">
    <source>
        <dbReference type="ARBA" id="ARBA00022737"/>
    </source>
</evidence>
<organism evidence="5 6">
    <name type="scientific">Caulobacter ginsengisoli</name>
    <dbReference type="NCBI Taxonomy" id="400775"/>
    <lineage>
        <taxon>Bacteria</taxon>
        <taxon>Pseudomonadati</taxon>
        <taxon>Pseudomonadota</taxon>
        <taxon>Alphaproteobacteria</taxon>
        <taxon>Caulobacterales</taxon>
        <taxon>Caulobacteraceae</taxon>
        <taxon>Caulobacter</taxon>
    </lineage>
</organism>
<proteinExistence type="predicted"/>
<evidence type="ECO:0000313" key="5">
    <source>
        <dbReference type="EMBL" id="MDQ0464190.1"/>
    </source>
</evidence>
<dbReference type="Gene3D" id="2.160.10.10">
    <property type="entry name" value="Hexapeptide repeat proteins"/>
    <property type="match status" value="1"/>
</dbReference>
<evidence type="ECO:0000259" key="4">
    <source>
        <dbReference type="Pfam" id="PF25087"/>
    </source>
</evidence>
<evidence type="ECO:0000313" key="6">
    <source>
        <dbReference type="Proteomes" id="UP001228905"/>
    </source>
</evidence>
<dbReference type="Pfam" id="PF25087">
    <property type="entry name" value="GMPPB_C"/>
    <property type="match status" value="1"/>
</dbReference>
<dbReference type="SUPFAM" id="SSF51161">
    <property type="entry name" value="Trimeric LpxA-like enzymes"/>
    <property type="match status" value="1"/>
</dbReference>
<dbReference type="RefSeq" id="WP_307348679.1">
    <property type="nucleotide sequence ID" value="NZ_JAUSVS010000003.1"/>
</dbReference>
<feature type="domain" description="Mannose-1-phosphate guanyltransferase C-terminal" evidence="4">
    <location>
        <begin position="49"/>
        <end position="138"/>
    </location>
</feature>
<evidence type="ECO:0000256" key="3">
    <source>
        <dbReference type="ARBA" id="ARBA00023315"/>
    </source>
</evidence>
<dbReference type="InterPro" id="IPR011004">
    <property type="entry name" value="Trimer_LpxA-like_sf"/>
</dbReference>
<keyword evidence="2" id="KW-0677">Repeat</keyword>
<dbReference type="PANTHER" id="PTHR43584:SF8">
    <property type="entry name" value="N-ACETYLMURAMATE ALPHA-1-PHOSPHATE URIDYLYLTRANSFERASE"/>
    <property type="match status" value="1"/>
</dbReference>
<dbReference type="EMBL" id="JAUSVS010000003">
    <property type="protein sequence ID" value="MDQ0464190.1"/>
    <property type="molecule type" value="Genomic_DNA"/>
</dbReference>
<dbReference type="PANTHER" id="PTHR43584">
    <property type="entry name" value="NUCLEOTIDYL TRANSFERASE"/>
    <property type="match status" value="1"/>
</dbReference>
<dbReference type="InterPro" id="IPR050065">
    <property type="entry name" value="GlmU-like"/>
</dbReference>
<gene>
    <name evidence="5" type="ORF">QO010_001971</name>
</gene>
<evidence type="ECO:0000256" key="1">
    <source>
        <dbReference type="ARBA" id="ARBA00022679"/>
    </source>
</evidence>
<keyword evidence="1" id="KW-0808">Transferase</keyword>
<sequence>MTLVVADLIAGWQASPFADPQTPPWSLVAEASQRVAAALAGLDGGYIIDGDIAIHRTATIEAGAVLKGPAIIGPGCLVAAGAYLRGGVFLERDCVVGPGSELKSSLVFAGSKLAHFNFVGDSILGSDVNLEAGAIIANYRNDRADKIIRILLGGRIVNTGIEKFGALVGDGARIGANAVVAPGAVLARAAIVPRLGLVDQSPPAGLDD</sequence>